<keyword evidence="1" id="KW-1133">Transmembrane helix</keyword>
<dbReference type="EMBL" id="JADIMT010000104">
    <property type="protein sequence ID" value="MBO8437153.1"/>
    <property type="molecule type" value="Genomic_DNA"/>
</dbReference>
<sequence>MKKSTFVTMLLTTISIVFFALGMCMALIPEWNAFRQGIVFGVIGLILGLLTIIIYRKMTNKAPVEISGHMILTIIVGIFGALVFGCGMCFTMVWNNMTLGIILGLAGILILLMLIPLIKGIED</sequence>
<feature type="transmembrane region" description="Helical" evidence="1">
    <location>
        <begin position="99"/>
        <end position="118"/>
    </location>
</feature>
<reference evidence="2" key="2">
    <citation type="journal article" date="2021" name="PeerJ">
        <title>Extensive microbial diversity within the chicken gut microbiome revealed by metagenomics and culture.</title>
        <authorList>
            <person name="Gilroy R."/>
            <person name="Ravi A."/>
            <person name="Getino M."/>
            <person name="Pursley I."/>
            <person name="Horton D.L."/>
            <person name="Alikhan N.F."/>
            <person name="Baker D."/>
            <person name="Gharbi K."/>
            <person name="Hall N."/>
            <person name="Watson M."/>
            <person name="Adriaenssens E.M."/>
            <person name="Foster-Nyarko E."/>
            <person name="Jarju S."/>
            <person name="Secka A."/>
            <person name="Antonio M."/>
            <person name="Oren A."/>
            <person name="Chaudhuri R.R."/>
            <person name="La Ragione R."/>
            <person name="Hildebrand F."/>
            <person name="Pallen M.J."/>
        </authorList>
    </citation>
    <scope>NUCLEOTIDE SEQUENCE</scope>
    <source>
        <strain evidence="2">7293</strain>
    </source>
</reference>
<keyword evidence="1" id="KW-0812">Transmembrane</keyword>
<organism evidence="2 3">
    <name type="scientific">Candidatus Ornithospirochaeta stercoripullorum</name>
    <dbReference type="NCBI Taxonomy" id="2840899"/>
    <lineage>
        <taxon>Bacteria</taxon>
        <taxon>Pseudomonadati</taxon>
        <taxon>Spirochaetota</taxon>
        <taxon>Spirochaetia</taxon>
        <taxon>Spirochaetales</taxon>
        <taxon>Spirochaetaceae</taxon>
        <taxon>Spirochaetaceae incertae sedis</taxon>
        <taxon>Candidatus Ornithospirochaeta</taxon>
    </lineage>
</organism>
<accession>A0A9D9H6Z1</accession>
<feature type="transmembrane region" description="Helical" evidence="1">
    <location>
        <begin position="36"/>
        <end position="55"/>
    </location>
</feature>
<keyword evidence="1" id="KW-0472">Membrane</keyword>
<comment type="caution">
    <text evidence="2">The sequence shown here is derived from an EMBL/GenBank/DDBJ whole genome shotgun (WGS) entry which is preliminary data.</text>
</comment>
<protein>
    <submittedName>
        <fullName evidence="2">Uncharacterized protein</fullName>
    </submittedName>
</protein>
<reference evidence="2" key="1">
    <citation type="submission" date="2020-10" db="EMBL/GenBank/DDBJ databases">
        <authorList>
            <person name="Gilroy R."/>
        </authorList>
    </citation>
    <scope>NUCLEOTIDE SEQUENCE</scope>
    <source>
        <strain evidence="2">7293</strain>
    </source>
</reference>
<evidence type="ECO:0000256" key="1">
    <source>
        <dbReference type="SAM" id="Phobius"/>
    </source>
</evidence>
<feature type="transmembrane region" description="Helical" evidence="1">
    <location>
        <begin position="67"/>
        <end position="93"/>
    </location>
</feature>
<name>A0A9D9H6Z1_9SPIO</name>
<gene>
    <name evidence="2" type="ORF">IAA97_09275</name>
</gene>
<dbReference type="AlphaFoldDB" id="A0A9D9H6Z1"/>
<evidence type="ECO:0000313" key="2">
    <source>
        <dbReference type="EMBL" id="MBO8437153.1"/>
    </source>
</evidence>
<dbReference type="Proteomes" id="UP000823615">
    <property type="component" value="Unassembled WGS sequence"/>
</dbReference>
<proteinExistence type="predicted"/>
<evidence type="ECO:0000313" key="3">
    <source>
        <dbReference type="Proteomes" id="UP000823615"/>
    </source>
</evidence>